<evidence type="ECO:0000313" key="2">
    <source>
        <dbReference type="EMBL" id="KZW02070.1"/>
    </source>
</evidence>
<dbReference type="STRING" id="1314781.A0A166BKZ1"/>
<feature type="compositionally biased region" description="Pro residues" evidence="1">
    <location>
        <begin position="735"/>
        <end position="761"/>
    </location>
</feature>
<feature type="region of interest" description="Disordered" evidence="1">
    <location>
        <begin position="58"/>
        <end position="262"/>
    </location>
</feature>
<keyword evidence="3" id="KW-1185">Reference proteome</keyword>
<feature type="region of interest" description="Disordered" evidence="1">
    <location>
        <begin position="1"/>
        <end position="44"/>
    </location>
</feature>
<feature type="compositionally biased region" description="Low complexity" evidence="1">
    <location>
        <begin position="700"/>
        <end position="715"/>
    </location>
</feature>
<feature type="compositionally biased region" description="Pro residues" evidence="1">
    <location>
        <begin position="648"/>
        <end position="661"/>
    </location>
</feature>
<feature type="region of interest" description="Disordered" evidence="1">
    <location>
        <begin position="822"/>
        <end position="874"/>
    </location>
</feature>
<accession>A0A166BKZ1</accession>
<dbReference type="EMBL" id="KV425890">
    <property type="protein sequence ID" value="KZW02070.1"/>
    <property type="molecule type" value="Genomic_DNA"/>
</dbReference>
<dbReference type="Proteomes" id="UP000077266">
    <property type="component" value="Unassembled WGS sequence"/>
</dbReference>
<gene>
    <name evidence="2" type="ORF">EXIGLDRAFT_512032</name>
</gene>
<feature type="region of interest" description="Disordered" evidence="1">
    <location>
        <begin position="537"/>
        <end position="761"/>
    </location>
</feature>
<evidence type="ECO:0000313" key="3">
    <source>
        <dbReference type="Proteomes" id="UP000077266"/>
    </source>
</evidence>
<feature type="compositionally biased region" description="Low complexity" evidence="1">
    <location>
        <begin position="577"/>
        <end position="591"/>
    </location>
</feature>
<feature type="compositionally biased region" description="Low complexity" evidence="1">
    <location>
        <begin position="826"/>
        <end position="859"/>
    </location>
</feature>
<organism evidence="2 3">
    <name type="scientific">Exidia glandulosa HHB12029</name>
    <dbReference type="NCBI Taxonomy" id="1314781"/>
    <lineage>
        <taxon>Eukaryota</taxon>
        <taxon>Fungi</taxon>
        <taxon>Dikarya</taxon>
        <taxon>Basidiomycota</taxon>
        <taxon>Agaricomycotina</taxon>
        <taxon>Agaricomycetes</taxon>
        <taxon>Auriculariales</taxon>
        <taxon>Exidiaceae</taxon>
        <taxon>Exidia</taxon>
    </lineage>
</organism>
<feature type="compositionally biased region" description="Pro residues" evidence="1">
    <location>
        <begin position="103"/>
        <end position="114"/>
    </location>
</feature>
<proteinExistence type="predicted"/>
<feature type="compositionally biased region" description="Pro residues" evidence="1">
    <location>
        <begin position="27"/>
        <end position="42"/>
    </location>
</feature>
<feature type="compositionally biased region" description="Pro residues" evidence="1">
    <location>
        <begin position="149"/>
        <end position="164"/>
    </location>
</feature>
<feature type="compositionally biased region" description="Polar residues" evidence="1">
    <location>
        <begin position="244"/>
        <end position="260"/>
    </location>
</feature>
<dbReference type="OrthoDB" id="2504896at2759"/>
<sequence>MKLDSWRTNAAPPPPRPGAHKSDSTDVPPPKAPTPVSKPPPNFVTSLFTADMSLKPDEDTEVLDFSELSRLAPPEAAQVNADAQPAHSPTESRPPVQLLQRPPGAPPPGRPAPPMKSDSNAWRKPLTESPQLATIGPGTLPPNGSAQPAAPPPSVWARRPPGPEPTVQRAFPPPTSVSRSPEAVAPTSPTTSPIRKHGRTISNEPVSPRQAPYKEAPLSALTDTMSRIKGALAGMQDAKGKEMASSQAQSPESVSTSTTKPGAIPSVWREREAKALASRPKAITETPTLTRIALVLAPQPGEPSRVRLPAVLPRETATKKQLHLWNSPTQVRFEILSYDPPVKGMSRRTLAIEDTLFDKPKVKQGATLYKVTLPTQRLVNPRALAKIEIPERQPTLSGGLSSQARPPLVGSQGKPPSATTFGRAGGSLFGVRSRGVDEDSWRKPAAPKAPESVAQTELNPVSRSPPPEPESKPASSIQAATSSPVPARLGLTGDAPKTPPVLSSHWGQSPLSLPIINSPSRQAPDPEHLKQVWSQKLDKDGKPSANSLQGIADEPTPLSFTMQEMKSEDGETPPPTMSSSSHSGTSVTRMSVADAHRAFQTVPTPSSSSSSPQPPHRSVPPAQSSSSHLTASPARPPPPAMPMRMFYPQPPPGTTPQPTPGPHLYAPAHPQQFVPRPAVNGTAPPPQMAQGWVLAPAGAQQQQQQQQQQQPQQQQFLRPPPPGSPYGAVQMVAYGPPPGAMYGPPHPPGQSPHLMPKPMPPMAPGPPGAGRGRGIPMMSPAPGPAPHLSPVPPPGHIVQAPMGMGYQGGPIPSIYHMPQPGPSMGPPQQHHLHGQPMQQMYPGMGQRPPMMQYPSGGFMPAPPPPPPFGRPNWQ</sequence>
<reference evidence="2 3" key="1">
    <citation type="journal article" date="2016" name="Mol. Biol. Evol.">
        <title>Comparative Genomics of Early-Diverging Mushroom-Forming Fungi Provides Insights into the Origins of Lignocellulose Decay Capabilities.</title>
        <authorList>
            <person name="Nagy L.G."/>
            <person name="Riley R."/>
            <person name="Tritt A."/>
            <person name="Adam C."/>
            <person name="Daum C."/>
            <person name="Floudas D."/>
            <person name="Sun H."/>
            <person name="Yadav J.S."/>
            <person name="Pangilinan J."/>
            <person name="Larsson K.H."/>
            <person name="Matsuura K."/>
            <person name="Barry K."/>
            <person name="Labutti K."/>
            <person name="Kuo R."/>
            <person name="Ohm R.A."/>
            <person name="Bhattacharya S.S."/>
            <person name="Shirouzu T."/>
            <person name="Yoshinaga Y."/>
            <person name="Martin F.M."/>
            <person name="Grigoriev I.V."/>
            <person name="Hibbett D.S."/>
        </authorList>
    </citation>
    <scope>NUCLEOTIDE SEQUENCE [LARGE SCALE GENOMIC DNA]</scope>
    <source>
        <strain evidence="2 3">HHB12029</strain>
    </source>
</reference>
<feature type="compositionally biased region" description="Polar residues" evidence="1">
    <location>
        <begin position="394"/>
        <end position="404"/>
    </location>
</feature>
<evidence type="ECO:0000256" key="1">
    <source>
        <dbReference type="SAM" id="MobiDB-lite"/>
    </source>
</evidence>
<feature type="compositionally biased region" description="Pro residues" evidence="1">
    <location>
        <begin position="860"/>
        <end position="874"/>
    </location>
</feature>
<name>A0A166BKZ1_EXIGL</name>
<feature type="region of interest" description="Disordered" evidence="1">
    <location>
        <begin position="389"/>
        <end position="507"/>
    </location>
</feature>
<dbReference type="InParanoid" id="A0A166BKZ1"/>
<protein>
    <submittedName>
        <fullName evidence="2">Uncharacterized protein</fullName>
    </submittedName>
</protein>
<dbReference type="AlphaFoldDB" id="A0A166BKZ1"/>